<organism evidence="7 8">
    <name type="scientific">Danaus plexippus plexippus</name>
    <dbReference type="NCBI Taxonomy" id="278856"/>
    <lineage>
        <taxon>Eukaryota</taxon>
        <taxon>Metazoa</taxon>
        <taxon>Ecdysozoa</taxon>
        <taxon>Arthropoda</taxon>
        <taxon>Hexapoda</taxon>
        <taxon>Insecta</taxon>
        <taxon>Pterygota</taxon>
        <taxon>Neoptera</taxon>
        <taxon>Endopterygota</taxon>
        <taxon>Lepidoptera</taxon>
        <taxon>Glossata</taxon>
        <taxon>Ditrysia</taxon>
        <taxon>Papilionoidea</taxon>
        <taxon>Nymphalidae</taxon>
        <taxon>Danainae</taxon>
        <taxon>Danaini</taxon>
        <taxon>Danaina</taxon>
        <taxon>Danaus</taxon>
        <taxon>Danaus</taxon>
    </lineage>
</organism>
<comment type="caution">
    <text evidence="7">The sequence shown here is derived from an EMBL/GenBank/DDBJ whole genome shotgun (WGS) entry which is preliminary data.</text>
</comment>
<comment type="subunit">
    <text evidence="2">Homodimer.</text>
</comment>
<proteinExistence type="inferred from homology"/>
<dbReference type="InterPro" id="IPR017853">
    <property type="entry name" value="GH"/>
</dbReference>
<dbReference type="InterPro" id="IPR033132">
    <property type="entry name" value="GH_1_N_CS"/>
</dbReference>
<accession>A0A212FBG8</accession>
<dbReference type="OrthoDB" id="65569at2759"/>
<keyword evidence="5" id="KW-0326">Glycosidase</keyword>
<dbReference type="PANTHER" id="PTHR10353:SF36">
    <property type="entry name" value="LP05116P"/>
    <property type="match status" value="1"/>
</dbReference>
<dbReference type="GO" id="GO:0005975">
    <property type="term" value="P:carbohydrate metabolic process"/>
    <property type="evidence" value="ECO:0007669"/>
    <property type="project" value="InterPro"/>
</dbReference>
<evidence type="ECO:0000256" key="4">
    <source>
        <dbReference type="ARBA" id="ARBA00023180"/>
    </source>
</evidence>
<dbReference type="PANTHER" id="PTHR10353">
    <property type="entry name" value="GLYCOSYL HYDROLASE"/>
    <property type="match status" value="1"/>
</dbReference>
<keyword evidence="3" id="KW-0378">Hydrolase</keyword>
<dbReference type="SUPFAM" id="SSF51445">
    <property type="entry name" value="(Trans)glycosidases"/>
    <property type="match status" value="1"/>
</dbReference>
<evidence type="ECO:0000256" key="6">
    <source>
        <dbReference type="RuleBase" id="RU003690"/>
    </source>
</evidence>
<gene>
    <name evidence="7" type="ORF">KGM_210278</name>
</gene>
<evidence type="ECO:0000313" key="8">
    <source>
        <dbReference type="Proteomes" id="UP000007151"/>
    </source>
</evidence>
<name>A0A212FBG8_DANPL</name>
<keyword evidence="4" id="KW-0325">Glycoprotein</keyword>
<dbReference type="Pfam" id="PF00232">
    <property type="entry name" value="Glyco_hydro_1"/>
    <property type="match status" value="1"/>
</dbReference>
<evidence type="ECO:0000313" key="7">
    <source>
        <dbReference type="EMBL" id="OWR51063.1"/>
    </source>
</evidence>
<dbReference type="KEGG" id="dpl:KGM_210278"/>
<dbReference type="AlphaFoldDB" id="A0A212FBG8"/>
<dbReference type="GO" id="GO:0008422">
    <property type="term" value="F:beta-glucosidase activity"/>
    <property type="evidence" value="ECO:0007669"/>
    <property type="project" value="TreeGrafter"/>
</dbReference>
<evidence type="ECO:0000256" key="3">
    <source>
        <dbReference type="ARBA" id="ARBA00022801"/>
    </source>
</evidence>
<dbReference type="FunFam" id="3.20.20.80:FF:000013">
    <property type="entry name" value="lactase-phlorizin hydrolase"/>
    <property type="match status" value="1"/>
</dbReference>
<dbReference type="eggNOG" id="KOG0626">
    <property type="taxonomic scope" value="Eukaryota"/>
</dbReference>
<protein>
    <submittedName>
        <fullName evidence="7">Seminal fluid protein CSSFP021</fullName>
    </submittedName>
</protein>
<keyword evidence="8" id="KW-1185">Reference proteome</keyword>
<dbReference type="EMBL" id="AGBW02009344">
    <property type="protein sequence ID" value="OWR51063.1"/>
    <property type="molecule type" value="Genomic_DNA"/>
</dbReference>
<sequence length="518" mass="59814">MKRFLACCILLLMINDPVLSKRSIRKFPKGFKFGASTAAYQIEGGWNEDGKGISIWDVATHMETTPIRDGSNGNIAADSYHLYKKDVEILKELGVDFYRFSVSWTRILPQGFSNYINQAGINYYNNLINELIQNNIVPFLTIYHWDLPQELQKLGGWTNPYIIDVFADYAKILFDHFGDRVKFWITINEPKQICYEGYGSDLKAPLVNMTGIAEYMCAKNVLLAHAKVYRIYDEEYRKKQNGKIGISISCTWYEPASDTIDDHQAALDARQFDWGQYAHPIFSKEGDFPHELKHNVAAKSAEQGYSYSRLPELSASEVAFIRGTSDFFGMNTYTTKMAYRDASVDGMFPVPSYRDDMGSVLVKDPTWPQAQSSWLQEVPWGFHKLLKEVNKLYDNPPVYITENGWSSSGGLLDEDRIQFLRNYLNALLDALDEGCNIKAYTVWSLIDNFEWLNGYTEKFGLYEVEFSSPDRTRTPRKSAFIYKEIIRSRILDPNFEPEKYVEERKDSQEKEKFDSDLY</sequence>
<dbReference type="Gene3D" id="3.20.20.80">
    <property type="entry name" value="Glycosidases"/>
    <property type="match status" value="1"/>
</dbReference>
<dbReference type="PROSITE" id="PS00653">
    <property type="entry name" value="GLYCOSYL_HYDROL_F1_2"/>
    <property type="match status" value="1"/>
</dbReference>
<evidence type="ECO:0000256" key="5">
    <source>
        <dbReference type="ARBA" id="ARBA00023295"/>
    </source>
</evidence>
<evidence type="ECO:0000256" key="2">
    <source>
        <dbReference type="ARBA" id="ARBA00011738"/>
    </source>
</evidence>
<dbReference type="PRINTS" id="PR00131">
    <property type="entry name" value="GLHYDRLASE1"/>
</dbReference>
<dbReference type="FunCoup" id="A0A212FBG8">
    <property type="interactions" value="2"/>
</dbReference>
<dbReference type="Proteomes" id="UP000007151">
    <property type="component" value="Unassembled WGS sequence"/>
</dbReference>
<comment type="similarity">
    <text evidence="1 6">Belongs to the glycosyl hydrolase 1 family.</text>
</comment>
<evidence type="ECO:0000256" key="1">
    <source>
        <dbReference type="ARBA" id="ARBA00010838"/>
    </source>
</evidence>
<dbReference type="InterPro" id="IPR001360">
    <property type="entry name" value="Glyco_hydro_1"/>
</dbReference>
<reference evidence="7 8" key="1">
    <citation type="journal article" date="2011" name="Cell">
        <title>The monarch butterfly genome yields insights into long-distance migration.</title>
        <authorList>
            <person name="Zhan S."/>
            <person name="Merlin C."/>
            <person name="Boore J.L."/>
            <person name="Reppert S.M."/>
        </authorList>
    </citation>
    <scope>NUCLEOTIDE SEQUENCE [LARGE SCALE GENOMIC DNA]</scope>
    <source>
        <strain evidence="7">F-2</strain>
    </source>
</reference>